<dbReference type="VEuPathDB" id="FungiDB:A1O9_00206"/>
<feature type="compositionally biased region" description="Low complexity" evidence="18">
    <location>
        <begin position="256"/>
        <end position="269"/>
    </location>
</feature>
<evidence type="ECO:0000256" key="11">
    <source>
        <dbReference type="ARBA" id="ARBA00023157"/>
    </source>
</evidence>
<dbReference type="InterPro" id="IPR057328">
    <property type="entry name" value="RNaseT2L_C"/>
</dbReference>
<dbReference type="InterPro" id="IPR018188">
    <property type="entry name" value="RNase_T2_His_AS_1"/>
</dbReference>
<keyword evidence="7" id="KW-0540">Nuclease</keyword>
<evidence type="ECO:0000256" key="6">
    <source>
        <dbReference type="ARBA" id="ARBA00022554"/>
    </source>
</evidence>
<name>A0A072PQ51_9EURO</name>
<dbReference type="InterPro" id="IPR033130">
    <property type="entry name" value="RNase_T2_His_AS_2"/>
</dbReference>
<keyword evidence="5" id="KW-0963">Cytoplasm</keyword>
<dbReference type="GeneID" id="25275158"/>
<dbReference type="EMBL" id="AMGV01000001">
    <property type="protein sequence ID" value="KEF62234.1"/>
    <property type="molecule type" value="Genomic_DNA"/>
</dbReference>
<evidence type="ECO:0000256" key="3">
    <source>
        <dbReference type="ARBA" id="ARBA00007469"/>
    </source>
</evidence>
<dbReference type="SUPFAM" id="SSF55895">
    <property type="entry name" value="Ribonuclease Rh-like"/>
    <property type="match status" value="1"/>
</dbReference>
<dbReference type="GO" id="GO:0006401">
    <property type="term" value="P:RNA catabolic process"/>
    <property type="evidence" value="ECO:0007669"/>
    <property type="project" value="TreeGrafter"/>
</dbReference>
<evidence type="ECO:0000256" key="2">
    <source>
        <dbReference type="ARBA" id="ARBA00004496"/>
    </source>
</evidence>
<dbReference type="PANTHER" id="PTHR11240">
    <property type="entry name" value="RIBONUCLEASE T2"/>
    <property type="match status" value="1"/>
</dbReference>
<dbReference type="GO" id="GO:0016787">
    <property type="term" value="F:hydrolase activity"/>
    <property type="evidence" value="ECO:0007669"/>
    <property type="project" value="UniProtKB-KW"/>
</dbReference>
<reference evidence="20 21" key="1">
    <citation type="submission" date="2013-03" db="EMBL/GenBank/DDBJ databases">
        <title>The Genome Sequence of Exophiala aquamarina CBS 119918.</title>
        <authorList>
            <consortium name="The Broad Institute Genomics Platform"/>
            <person name="Cuomo C."/>
            <person name="de Hoog S."/>
            <person name="Gorbushina A."/>
            <person name="Walker B."/>
            <person name="Young S.K."/>
            <person name="Zeng Q."/>
            <person name="Gargeya S."/>
            <person name="Fitzgerald M."/>
            <person name="Haas B."/>
            <person name="Abouelleil A."/>
            <person name="Allen A.W."/>
            <person name="Alvarado L."/>
            <person name="Arachchi H.M."/>
            <person name="Berlin A.M."/>
            <person name="Chapman S.B."/>
            <person name="Gainer-Dewar J."/>
            <person name="Goldberg J."/>
            <person name="Griggs A."/>
            <person name="Gujja S."/>
            <person name="Hansen M."/>
            <person name="Howarth C."/>
            <person name="Imamovic A."/>
            <person name="Ireland A."/>
            <person name="Larimer J."/>
            <person name="McCowan C."/>
            <person name="Murphy C."/>
            <person name="Pearson M."/>
            <person name="Poon T.W."/>
            <person name="Priest M."/>
            <person name="Roberts A."/>
            <person name="Saif S."/>
            <person name="Shea T."/>
            <person name="Sisk P."/>
            <person name="Sykes S."/>
            <person name="Wortman J."/>
            <person name="Nusbaum C."/>
            <person name="Birren B."/>
        </authorList>
    </citation>
    <scope>NUCLEOTIDE SEQUENCE [LARGE SCALE GENOMIC DNA]</scope>
    <source>
        <strain evidence="20 21">CBS 119918</strain>
    </source>
</reference>
<dbReference type="OrthoDB" id="435754at2759"/>
<dbReference type="InterPro" id="IPR033697">
    <property type="entry name" value="Ribonuclease_T2_eukaryotic"/>
</dbReference>
<evidence type="ECO:0000256" key="4">
    <source>
        <dbReference type="ARBA" id="ARBA00012571"/>
    </source>
</evidence>
<accession>A0A072PQ51</accession>
<feature type="active site" evidence="16">
    <location>
        <position position="93"/>
    </location>
</feature>
<evidence type="ECO:0000256" key="13">
    <source>
        <dbReference type="ARBA" id="ARBA00023239"/>
    </source>
</evidence>
<evidence type="ECO:0000256" key="17">
    <source>
        <dbReference type="RuleBase" id="RU004328"/>
    </source>
</evidence>
<protein>
    <recommendedName>
        <fullName evidence="15">Ribonuclease T2-like</fullName>
        <ecNumber evidence="4">4.6.1.19</ecNumber>
    </recommendedName>
</protein>
<dbReference type="EC" id="4.6.1.19" evidence="4"/>
<evidence type="ECO:0000256" key="15">
    <source>
        <dbReference type="ARBA" id="ARBA00071169"/>
    </source>
</evidence>
<gene>
    <name evidence="20" type="ORF">A1O9_00206</name>
</gene>
<keyword evidence="10" id="KW-0378">Hydrolase</keyword>
<keyword evidence="11" id="KW-1015">Disulfide bond</keyword>
<dbReference type="PROSITE" id="PS00530">
    <property type="entry name" value="RNASE_T2_1"/>
    <property type="match status" value="1"/>
</dbReference>
<feature type="active site" evidence="16">
    <location>
        <position position="29"/>
    </location>
</feature>
<keyword evidence="12" id="KW-0325">Glycoprotein</keyword>
<comment type="similarity">
    <text evidence="3 17">Belongs to the RNase T2 family.</text>
</comment>
<evidence type="ECO:0000256" key="10">
    <source>
        <dbReference type="ARBA" id="ARBA00022801"/>
    </source>
</evidence>
<dbReference type="AlphaFoldDB" id="A0A072PQ51"/>
<dbReference type="InterPro" id="IPR036430">
    <property type="entry name" value="RNase_T2-like_sf"/>
</dbReference>
<dbReference type="GO" id="GO:0003723">
    <property type="term" value="F:RNA binding"/>
    <property type="evidence" value="ECO:0007669"/>
    <property type="project" value="InterPro"/>
</dbReference>
<dbReference type="InterPro" id="IPR001568">
    <property type="entry name" value="RNase_T2-like"/>
</dbReference>
<evidence type="ECO:0000256" key="7">
    <source>
        <dbReference type="ARBA" id="ARBA00022722"/>
    </source>
</evidence>
<comment type="caution">
    <text evidence="20">The sequence shown here is derived from an EMBL/GenBank/DDBJ whole genome shotgun (WGS) entry which is preliminary data.</text>
</comment>
<dbReference type="PANTHER" id="PTHR11240:SF22">
    <property type="entry name" value="RIBONUCLEASE T2"/>
    <property type="match status" value="1"/>
</dbReference>
<evidence type="ECO:0000256" key="14">
    <source>
        <dbReference type="ARBA" id="ARBA00025494"/>
    </source>
</evidence>
<feature type="domain" description="RNase T2-like C-terminal" evidence="19">
    <location>
        <begin position="266"/>
        <end position="403"/>
    </location>
</feature>
<dbReference type="HOGENOM" id="CLU_037966_0_1_1"/>
<keyword evidence="21" id="KW-1185">Reference proteome</keyword>
<evidence type="ECO:0000256" key="5">
    <source>
        <dbReference type="ARBA" id="ARBA00022490"/>
    </source>
</evidence>
<evidence type="ECO:0000313" key="21">
    <source>
        <dbReference type="Proteomes" id="UP000027920"/>
    </source>
</evidence>
<evidence type="ECO:0000256" key="9">
    <source>
        <dbReference type="ARBA" id="ARBA00022759"/>
    </source>
</evidence>
<dbReference type="Pfam" id="PF00445">
    <property type="entry name" value="Ribonuclease_T2"/>
    <property type="match status" value="1"/>
</dbReference>
<evidence type="ECO:0000256" key="16">
    <source>
        <dbReference type="PIRSR" id="PIRSR633697-1"/>
    </source>
</evidence>
<dbReference type="GO" id="GO:0033897">
    <property type="term" value="F:ribonuclease T2 activity"/>
    <property type="evidence" value="ECO:0007669"/>
    <property type="project" value="UniProtKB-EC"/>
</dbReference>
<evidence type="ECO:0000313" key="20">
    <source>
        <dbReference type="EMBL" id="KEF62234.1"/>
    </source>
</evidence>
<evidence type="ECO:0000256" key="12">
    <source>
        <dbReference type="ARBA" id="ARBA00023180"/>
    </source>
</evidence>
<feature type="active site" evidence="16">
    <location>
        <position position="89"/>
    </location>
</feature>
<dbReference type="Gene3D" id="3.90.730.10">
    <property type="entry name" value="Ribonuclease T2-like"/>
    <property type="match status" value="1"/>
</dbReference>
<organism evidence="20 21">
    <name type="scientific">Exophiala aquamarina CBS 119918</name>
    <dbReference type="NCBI Taxonomy" id="1182545"/>
    <lineage>
        <taxon>Eukaryota</taxon>
        <taxon>Fungi</taxon>
        <taxon>Dikarya</taxon>
        <taxon>Ascomycota</taxon>
        <taxon>Pezizomycotina</taxon>
        <taxon>Eurotiomycetes</taxon>
        <taxon>Chaetothyriomycetidae</taxon>
        <taxon>Chaetothyriales</taxon>
        <taxon>Herpotrichiellaceae</taxon>
        <taxon>Exophiala</taxon>
    </lineage>
</organism>
<keyword evidence="8" id="KW-0732">Signal</keyword>
<comment type="function">
    <text evidence="14">Rnase which modulates cell survival under stress conditions. Released from the vacuole to the cytoplasm during stress to promote tRNA and rRNA cleavage and to activate separately a downstream pathway that promotes cell death. Involved in cell size, vacuolar morphology and growth at high temperatures and high salt concentration.</text>
</comment>
<dbReference type="RefSeq" id="XP_013264824.1">
    <property type="nucleotide sequence ID" value="XM_013409370.1"/>
</dbReference>
<comment type="subcellular location">
    <subcellularLocation>
        <location evidence="2">Cytoplasm</location>
    </subcellularLocation>
    <subcellularLocation>
        <location evidence="1">Vacuole lumen</location>
    </subcellularLocation>
</comment>
<dbReference type="GO" id="GO:0005775">
    <property type="term" value="C:vacuolar lumen"/>
    <property type="evidence" value="ECO:0007669"/>
    <property type="project" value="UniProtKB-SubCell"/>
</dbReference>
<keyword evidence="9" id="KW-0255">Endonuclease</keyword>
<evidence type="ECO:0000256" key="8">
    <source>
        <dbReference type="ARBA" id="ARBA00022729"/>
    </source>
</evidence>
<proteinExistence type="inferred from homology"/>
<keyword evidence="13" id="KW-0456">Lyase</keyword>
<evidence type="ECO:0000256" key="18">
    <source>
        <dbReference type="SAM" id="MobiDB-lite"/>
    </source>
</evidence>
<dbReference type="STRING" id="1182545.A0A072PQ51"/>
<dbReference type="GO" id="GO:0005576">
    <property type="term" value="C:extracellular region"/>
    <property type="evidence" value="ECO:0007669"/>
    <property type="project" value="TreeGrafter"/>
</dbReference>
<evidence type="ECO:0000256" key="1">
    <source>
        <dbReference type="ARBA" id="ARBA00004410"/>
    </source>
</evidence>
<sequence length="406" mass="44703">MNHPSGHFLQTQFWDTSPALGSNTSWTIHGLWPDLCTGGFEQFCDSSRTEDGIRSILSSIGGPDCELLEFMDSYWLAIDGHHENLWAHEWNKHGTCISTIEPTCYGDNGLPHADLYDYFVQTTSLFRTLDTFSILAEADILPSSERTYDLADLEDAIGSSAHGFPVTFRCRSGELDEIWYHFSVRGALRNSRSAFPSGGIPLSPSPFLDASTIREHFIPTNPDGAKSNCPANGIRYLPKHSSKSPQPPPTRPSHITSSTNPSATSTPFTGKGHLEVHVVGGSATPEVSERKGCLIRSGQWYTSGTCAVYLAQSDVIDPGHHPLFSLSSSFSPCSVNPSTHKFECTKSSVIQGIFSSDYSDRTVLSYRNSSRFFAEAMPARFEKVDVFANDDGGSRQVELEIQWVPF</sequence>
<dbReference type="Pfam" id="PF25488">
    <property type="entry name" value="RNaseT2L_C"/>
    <property type="match status" value="1"/>
</dbReference>
<keyword evidence="6" id="KW-0926">Vacuole</keyword>
<evidence type="ECO:0000259" key="19">
    <source>
        <dbReference type="Pfam" id="PF25488"/>
    </source>
</evidence>
<feature type="region of interest" description="Disordered" evidence="18">
    <location>
        <begin position="219"/>
        <end position="271"/>
    </location>
</feature>
<dbReference type="PROSITE" id="PS00531">
    <property type="entry name" value="RNASE_T2_2"/>
    <property type="match status" value="1"/>
</dbReference>
<dbReference type="CDD" id="cd01061">
    <property type="entry name" value="RNase_T2_euk"/>
    <property type="match status" value="1"/>
</dbReference>
<dbReference type="Proteomes" id="UP000027920">
    <property type="component" value="Unassembled WGS sequence"/>
</dbReference>